<proteinExistence type="predicted"/>
<sequence length="42" mass="4806">MNLQIHCSKRIFLVTGLVIMNVNFDGNCIGLSFWCLSRVFTN</sequence>
<keyword evidence="1" id="KW-1133">Transmembrane helix</keyword>
<organism evidence="2">
    <name type="scientific">Rhizophora mucronata</name>
    <name type="common">Asiatic mangrove</name>
    <dbReference type="NCBI Taxonomy" id="61149"/>
    <lineage>
        <taxon>Eukaryota</taxon>
        <taxon>Viridiplantae</taxon>
        <taxon>Streptophyta</taxon>
        <taxon>Embryophyta</taxon>
        <taxon>Tracheophyta</taxon>
        <taxon>Spermatophyta</taxon>
        <taxon>Magnoliopsida</taxon>
        <taxon>eudicotyledons</taxon>
        <taxon>Gunneridae</taxon>
        <taxon>Pentapetalae</taxon>
        <taxon>rosids</taxon>
        <taxon>fabids</taxon>
        <taxon>Malpighiales</taxon>
        <taxon>Rhizophoraceae</taxon>
        <taxon>Rhizophora</taxon>
    </lineage>
</organism>
<protein>
    <submittedName>
        <fullName evidence="2">Uncharacterized protein</fullName>
    </submittedName>
</protein>
<feature type="transmembrane region" description="Helical" evidence="1">
    <location>
        <begin position="12"/>
        <end position="34"/>
    </location>
</feature>
<name>A0A2P2QTF1_RHIMU</name>
<keyword evidence="1" id="KW-0812">Transmembrane</keyword>
<dbReference type="AlphaFoldDB" id="A0A2P2QTF1"/>
<keyword evidence="1" id="KW-0472">Membrane</keyword>
<dbReference type="EMBL" id="GGEC01089687">
    <property type="protein sequence ID" value="MBX70171.1"/>
    <property type="molecule type" value="Transcribed_RNA"/>
</dbReference>
<accession>A0A2P2QTF1</accession>
<evidence type="ECO:0000256" key="1">
    <source>
        <dbReference type="SAM" id="Phobius"/>
    </source>
</evidence>
<reference evidence="2" key="1">
    <citation type="submission" date="2018-02" db="EMBL/GenBank/DDBJ databases">
        <title>Rhizophora mucronata_Transcriptome.</title>
        <authorList>
            <person name="Meera S.P."/>
            <person name="Sreeshan A."/>
            <person name="Augustine A."/>
        </authorList>
    </citation>
    <scope>NUCLEOTIDE SEQUENCE</scope>
    <source>
        <tissue evidence="2">Leaf</tissue>
    </source>
</reference>
<evidence type="ECO:0000313" key="2">
    <source>
        <dbReference type="EMBL" id="MBX70171.1"/>
    </source>
</evidence>